<gene>
    <name evidence="2" type="ORF">LRLP16767_LR202_02094</name>
</gene>
<dbReference type="Proteomes" id="UP000235484">
    <property type="component" value="Unassembled WGS sequence"/>
</dbReference>
<dbReference type="AlphaFoldDB" id="A0A0U5JYF8"/>
<dbReference type="RefSeq" id="WP_102816951.1">
    <property type="nucleotide sequence ID" value="NZ_JAYFHP010000069.1"/>
</dbReference>
<accession>A0A0U5JYF8</accession>
<protein>
    <submittedName>
        <fullName evidence="2">Uncharacterized protein</fullName>
    </submittedName>
</protein>
<evidence type="ECO:0000313" key="3">
    <source>
        <dbReference type="Proteomes" id="UP000235484"/>
    </source>
</evidence>
<sequence>MELLKGDNKKATIANVQNFFLDEDKYPTIRRRSGDWGIKSPQNDITGIRGSRRGNGSEKSMIEYAEYTLAKRAVDYAIAGCSSSYRHPSQQIIKYRYIQGLSLSVIKERINKFGNSTYYRADDYACLEFADCLEAVCERLNVDSDIIPDLRAKNRKKTGQKGDEKRIKTGIQREI</sequence>
<evidence type="ECO:0000313" key="2">
    <source>
        <dbReference type="EMBL" id="CUR42413.1"/>
    </source>
</evidence>
<name>A0A0U5JYF8_LIMRT</name>
<reference evidence="3" key="1">
    <citation type="submission" date="2015-10" db="EMBL/GenBank/DDBJ databases">
        <authorList>
            <person name="Crossman L.C."/>
        </authorList>
    </citation>
    <scope>NUCLEOTIDE SEQUENCE [LARGE SCALE GENOMIC DNA]</scope>
    <source>
        <strain evidence="3">20-2</strain>
    </source>
</reference>
<feature type="region of interest" description="Disordered" evidence="1">
    <location>
        <begin position="154"/>
        <end position="175"/>
    </location>
</feature>
<proteinExistence type="predicted"/>
<dbReference type="EMBL" id="LN887683">
    <property type="protein sequence ID" value="CUR42413.1"/>
    <property type="molecule type" value="Genomic_DNA"/>
</dbReference>
<evidence type="ECO:0000256" key="1">
    <source>
        <dbReference type="SAM" id="MobiDB-lite"/>
    </source>
</evidence>
<organism evidence="2 3">
    <name type="scientific">Limosilactobacillus reuteri</name>
    <name type="common">Lactobacillus reuteri</name>
    <dbReference type="NCBI Taxonomy" id="1598"/>
    <lineage>
        <taxon>Bacteria</taxon>
        <taxon>Bacillati</taxon>
        <taxon>Bacillota</taxon>
        <taxon>Bacilli</taxon>
        <taxon>Lactobacillales</taxon>
        <taxon>Lactobacillaceae</taxon>
        <taxon>Limosilactobacillus</taxon>
    </lineage>
</organism>
<feature type="compositionally biased region" description="Basic and acidic residues" evidence="1">
    <location>
        <begin position="160"/>
        <end position="175"/>
    </location>
</feature>